<dbReference type="Proteomes" id="UP000295674">
    <property type="component" value="Unassembled WGS sequence"/>
</dbReference>
<evidence type="ECO:0000313" key="1">
    <source>
        <dbReference type="EMBL" id="TDD10569.1"/>
    </source>
</evidence>
<comment type="caution">
    <text evidence="1">The sequence shown here is derived from an EMBL/GenBank/DDBJ whole genome shotgun (WGS) entry which is preliminary data.</text>
</comment>
<protein>
    <submittedName>
        <fullName evidence="1">Uncharacterized protein</fullName>
    </submittedName>
</protein>
<dbReference type="AlphaFoldDB" id="A0A4R4VWS9"/>
<organism evidence="1 2">
    <name type="scientific">Saccharopolyspora terrae</name>
    <dbReference type="NCBI Taxonomy" id="2530384"/>
    <lineage>
        <taxon>Bacteria</taxon>
        <taxon>Bacillati</taxon>
        <taxon>Actinomycetota</taxon>
        <taxon>Actinomycetes</taxon>
        <taxon>Pseudonocardiales</taxon>
        <taxon>Pseudonocardiaceae</taxon>
        <taxon>Saccharopolyspora</taxon>
    </lineage>
</organism>
<proteinExistence type="predicted"/>
<dbReference type="EMBL" id="SMKS01000001">
    <property type="protein sequence ID" value="TDD10569.1"/>
    <property type="molecule type" value="Genomic_DNA"/>
</dbReference>
<dbReference type="OrthoDB" id="3695147at2"/>
<keyword evidence="2" id="KW-1185">Reference proteome</keyword>
<accession>A0A4R4VWS9</accession>
<evidence type="ECO:0000313" key="2">
    <source>
        <dbReference type="Proteomes" id="UP000295674"/>
    </source>
</evidence>
<dbReference type="RefSeq" id="WP_132671868.1">
    <property type="nucleotide sequence ID" value="NZ_SMKS01000001.1"/>
</dbReference>
<name>A0A4R4VWS9_9PSEU</name>
<gene>
    <name evidence="1" type="ORF">E1181_00620</name>
</gene>
<reference evidence="1 2" key="1">
    <citation type="submission" date="2019-03" db="EMBL/GenBank/DDBJ databases">
        <title>Draft genome sequences of novel Actinobacteria.</title>
        <authorList>
            <person name="Sahin N."/>
            <person name="Ay H."/>
            <person name="Saygin H."/>
        </authorList>
    </citation>
    <scope>NUCLEOTIDE SEQUENCE [LARGE SCALE GENOMIC DNA]</scope>
    <source>
        <strain evidence="1 2">16K309</strain>
    </source>
</reference>
<sequence length="64" mass="7096">MSAPTKSEQGYALVWTDHLGVVHERRQDDNGRSLCGLNAGENNRPISARACRDCITQRLTSEIP</sequence>